<dbReference type="InterPro" id="IPR025398">
    <property type="entry name" value="DUF4371"/>
</dbReference>
<proteinExistence type="predicted"/>
<dbReference type="PANTHER" id="PTHR45749">
    <property type="match status" value="1"/>
</dbReference>
<dbReference type="OMA" id="PNNARNT"/>
<dbReference type="AlphaFoldDB" id="A0A1X7UFQ5"/>
<accession>A0A1X7UFQ5</accession>
<evidence type="ECO:0000259" key="1">
    <source>
        <dbReference type="Pfam" id="PF14291"/>
    </source>
</evidence>
<protein>
    <recommendedName>
        <fullName evidence="1">DUF4371 domain-containing protein</fullName>
    </recommendedName>
</protein>
<dbReference type="STRING" id="400682.A0A1X7UFQ5"/>
<name>A0A1X7UFQ5_AMPQE</name>
<dbReference type="EnsemblMetazoa" id="Aqu2.1.26480_001">
    <property type="protein sequence ID" value="Aqu2.1.26480_001"/>
    <property type="gene ID" value="Aqu2.1.26480"/>
</dbReference>
<organism evidence="2">
    <name type="scientific">Amphimedon queenslandica</name>
    <name type="common">Sponge</name>
    <dbReference type="NCBI Taxonomy" id="400682"/>
    <lineage>
        <taxon>Eukaryota</taxon>
        <taxon>Metazoa</taxon>
        <taxon>Porifera</taxon>
        <taxon>Demospongiae</taxon>
        <taxon>Heteroscleromorpha</taxon>
        <taxon>Haplosclerida</taxon>
        <taxon>Niphatidae</taxon>
        <taxon>Amphimedon</taxon>
    </lineage>
</organism>
<feature type="domain" description="DUF4371" evidence="1">
    <location>
        <begin position="37"/>
        <end position="144"/>
    </location>
</feature>
<sequence>MLAWEKYKWNAASGTSVANLLISKCKLQIRNNRHNIAAVAQSILFCGHQEIALRGHNESSRCLNRGNLLELMEYQSEYDPTVKQKLKDGPNNARNTSPEVQNSTPAIMANLSVLISGKYTLVADECRDVAKQEQMSVALRYVDFSKLLDTLNKYELQPQYGITRV</sequence>
<dbReference type="PANTHER" id="PTHR45749:SF37">
    <property type="entry name" value="OS05G0311600 PROTEIN"/>
    <property type="match status" value="1"/>
</dbReference>
<evidence type="ECO:0000313" key="2">
    <source>
        <dbReference type="EnsemblMetazoa" id="Aqu2.1.26480_001"/>
    </source>
</evidence>
<reference evidence="2" key="1">
    <citation type="submission" date="2017-05" db="UniProtKB">
        <authorList>
            <consortium name="EnsemblMetazoa"/>
        </authorList>
    </citation>
    <scope>IDENTIFICATION</scope>
</reference>
<dbReference type="InParanoid" id="A0A1X7UFQ5"/>
<dbReference type="Pfam" id="PF14291">
    <property type="entry name" value="DUF4371"/>
    <property type="match status" value="1"/>
</dbReference>